<dbReference type="SMART" id="SM00062">
    <property type="entry name" value="PBPb"/>
    <property type="match status" value="1"/>
</dbReference>
<dbReference type="InterPro" id="IPR051455">
    <property type="entry name" value="Bact_solute-bind_prot3"/>
</dbReference>
<evidence type="ECO:0000256" key="2">
    <source>
        <dbReference type="ARBA" id="ARBA00022448"/>
    </source>
</evidence>
<dbReference type="PANTHER" id="PTHR30085:SF6">
    <property type="entry name" value="ABC TRANSPORTER GLUTAMINE-BINDING PROTEIN GLNH"/>
    <property type="match status" value="1"/>
</dbReference>
<dbReference type="Proteomes" id="UP001596484">
    <property type="component" value="Unassembled WGS sequence"/>
</dbReference>
<protein>
    <submittedName>
        <fullName evidence="7">Transporter substrate-binding domain-containing protein</fullName>
    </submittedName>
</protein>
<proteinExistence type="inferred from homology"/>
<keyword evidence="2" id="KW-0813">Transport</keyword>
<evidence type="ECO:0000256" key="3">
    <source>
        <dbReference type="ARBA" id="ARBA00022729"/>
    </source>
</evidence>
<dbReference type="CDD" id="cd13690">
    <property type="entry name" value="PBP2_GluB"/>
    <property type="match status" value="1"/>
</dbReference>
<evidence type="ECO:0000256" key="1">
    <source>
        <dbReference type="ARBA" id="ARBA00010333"/>
    </source>
</evidence>
<evidence type="ECO:0000256" key="4">
    <source>
        <dbReference type="SAM" id="MobiDB-lite"/>
    </source>
</evidence>
<name>A0ABW2RRB0_9NOCA</name>
<dbReference type="InterPro" id="IPR001638">
    <property type="entry name" value="Solute-binding_3/MltF_N"/>
</dbReference>
<dbReference type="PROSITE" id="PS51257">
    <property type="entry name" value="PROKAR_LIPOPROTEIN"/>
    <property type="match status" value="1"/>
</dbReference>
<dbReference type="PANTHER" id="PTHR30085">
    <property type="entry name" value="AMINO ACID ABC TRANSPORTER PERMEASE"/>
    <property type="match status" value="1"/>
</dbReference>
<dbReference type="EMBL" id="JBHTCS010000001">
    <property type="protein sequence ID" value="MFC7446331.1"/>
    <property type="molecule type" value="Genomic_DNA"/>
</dbReference>
<keyword evidence="3 5" id="KW-0732">Signal</keyword>
<feature type="region of interest" description="Disordered" evidence="4">
    <location>
        <begin position="31"/>
        <end position="93"/>
    </location>
</feature>
<gene>
    <name evidence="7" type="ORF">ACFQS9_00350</name>
</gene>
<reference evidence="8" key="1">
    <citation type="journal article" date="2019" name="Int. J. Syst. Evol. Microbiol.">
        <title>The Global Catalogue of Microorganisms (GCM) 10K type strain sequencing project: providing services to taxonomists for standard genome sequencing and annotation.</title>
        <authorList>
            <consortium name="The Broad Institute Genomics Platform"/>
            <consortium name="The Broad Institute Genome Sequencing Center for Infectious Disease"/>
            <person name="Wu L."/>
            <person name="Ma J."/>
        </authorList>
    </citation>
    <scope>NUCLEOTIDE SEQUENCE [LARGE SCALE GENOMIC DNA]</scope>
    <source>
        <strain evidence="8">ICMP 19430</strain>
    </source>
</reference>
<feature type="signal peptide" evidence="5">
    <location>
        <begin position="1"/>
        <end position="31"/>
    </location>
</feature>
<keyword evidence="8" id="KW-1185">Reference proteome</keyword>
<comment type="similarity">
    <text evidence="1">Belongs to the bacterial solute-binding protein 3 family.</text>
</comment>
<dbReference type="RefSeq" id="WP_378400388.1">
    <property type="nucleotide sequence ID" value="NZ_JBHTCS010000001.1"/>
</dbReference>
<evidence type="ECO:0000259" key="6">
    <source>
        <dbReference type="SMART" id="SM00062"/>
    </source>
</evidence>
<dbReference type="SUPFAM" id="SSF53850">
    <property type="entry name" value="Periplasmic binding protein-like II"/>
    <property type="match status" value="1"/>
</dbReference>
<feature type="domain" description="Solute-binding protein family 3/N-terminal" evidence="6">
    <location>
        <begin position="101"/>
        <end position="323"/>
    </location>
</feature>
<sequence length="336" mass="35184">MSGRGARWRPRRALLVLALVALTGCSGPALDGPASPTTPTFAPPLPGGALVLPTEGGGPPSNAAPAPTSCDATPSLRPGAPTTPGSMPPGGPLARIAERGRLIVAVDQSTNLFSFRDPRTGDLAGFDVAIAREIARDIFGDPSKVEFQIRNTVDREPALRSGSVDLIINAMTITCDRAERIDFSTVYFLAAQRILVTEGSGIGGVADLAGKRVCTVPNTTSLANLQRVQPAATVLAVETWADCLVALQQRQVEAATTDDALLAGLAAQDPYLEIVGGSLEAEPYGIGIDRGDDELVRFVNATLERIRSDGTWAALHDRWLSVLGPPPAPPAPVYRD</sequence>
<feature type="chain" id="PRO_5046046810" evidence="5">
    <location>
        <begin position="32"/>
        <end position="336"/>
    </location>
</feature>
<dbReference type="Gene3D" id="3.40.190.10">
    <property type="entry name" value="Periplasmic binding protein-like II"/>
    <property type="match status" value="2"/>
</dbReference>
<organism evidence="7 8">
    <name type="scientific">Rhodococcus daqingensis</name>
    <dbReference type="NCBI Taxonomy" id="2479363"/>
    <lineage>
        <taxon>Bacteria</taxon>
        <taxon>Bacillati</taxon>
        <taxon>Actinomycetota</taxon>
        <taxon>Actinomycetes</taxon>
        <taxon>Mycobacteriales</taxon>
        <taxon>Nocardiaceae</taxon>
        <taxon>Rhodococcus</taxon>
    </lineage>
</organism>
<dbReference type="Pfam" id="PF00497">
    <property type="entry name" value="SBP_bac_3"/>
    <property type="match status" value="1"/>
</dbReference>
<comment type="caution">
    <text evidence="7">The sequence shown here is derived from an EMBL/GenBank/DDBJ whole genome shotgun (WGS) entry which is preliminary data.</text>
</comment>
<evidence type="ECO:0000313" key="7">
    <source>
        <dbReference type="EMBL" id="MFC7446331.1"/>
    </source>
</evidence>
<evidence type="ECO:0000313" key="8">
    <source>
        <dbReference type="Proteomes" id="UP001596484"/>
    </source>
</evidence>
<evidence type="ECO:0000256" key="5">
    <source>
        <dbReference type="SAM" id="SignalP"/>
    </source>
</evidence>
<accession>A0ABW2RRB0</accession>